<sequence>DPLLASRALSSMVSRLAFTHFVIAPDDPPVTMDELTYTATRLWVNALRMPTKA</sequence>
<dbReference type="AlphaFoldDB" id="A0A6P1CWQ0"/>
<protein>
    <submittedName>
        <fullName evidence="1">TetR/AcrR family transcriptional regulator</fullName>
    </submittedName>
</protein>
<dbReference type="EMBL" id="JAAGVB010000151">
    <property type="protein sequence ID" value="NEW36871.1"/>
    <property type="molecule type" value="Genomic_DNA"/>
</dbReference>
<evidence type="ECO:0000313" key="1">
    <source>
        <dbReference type="EMBL" id="NEW36871.1"/>
    </source>
</evidence>
<dbReference type="Gene3D" id="1.10.357.10">
    <property type="entry name" value="Tetracycline Repressor, domain 2"/>
    <property type="match status" value="1"/>
</dbReference>
<name>A0A6P1CWQ0_9NOCA</name>
<organism evidence="1 2">
    <name type="scientific">Nocardia cyriacigeorgica</name>
    <dbReference type="NCBI Taxonomy" id="135487"/>
    <lineage>
        <taxon>Bacteria</taxon>
        <taxon>Bacillati</taxon>
        <taxon>Actinomycetota</taxon>
        <taxon>Actinomycetes</taxon>
        <taxon>Mycobacteriales</taxon>
        <taxon>Nocardiaceae</taxon>
        <taxon>Nocardia</taxon>
    </lineage>
</organism>
<gene>
    <name evidence="1" type="ORF">GV791_30590</name>
</gene>
<proteinExistence type="predicted"/>
<dbReference type="Proteomes" id="UP000471166">
    <property type="component" value="Unassembled WGS sequence"/>
</dbReference>
<accession>A0A6P1CWQ0</accession>
<comment type="caution">
    <text evidence="1">The sequence shown here is derived from an EMBL/GenBank/DDBJ whole genome shotgun (WGS) entry which is preliminary data.</text>
</comment>
<reference evidence="1 2" key="1">
    <citation type="submission" date="2020-01" db="EMBL/GenBank/DDBJ databases">
        <title>Genetics and antimicrobial susceptibilities of Nocardia species isolated from the soil; a comparison with species isolated from humans.</title>
        <authorList>
            <person name="Carrasco G."/>
            <person name="Monzon S."/>
            <person name="Sansegundo M."/>
            <person name="Garcia E."/>
            <person name="Garrido N."/>
            <person name="Medina M.J."/>
            <person name="Villalon P."/>
            <person name="Ramirez-Arocha A.C."/>
            <person name="Jimenez P."/>
            <person name="Cuesta I."/>
            <person name="Valdezate S."/>
        </authorList>
    </citation>
    <scope>NUCLEOTIDE SEQUENCE [LARGE SCALE GENOMIC DNA]</scope>
    <source>
        <strain evidence="1 2">CNM20110626</strain>
    </source>
</reference>
<feature type="non-terminal residue" evidence="1">
    <location>
        <position position="1"/>
    </location>
</feature>
<evidence type="ECO:0000313" key="2">
    <source>
        <dbReference type="Proteomes" id="UP000471166"/>
    </source>
</evidence>